<reference evidence="1 2" key="1">
    <citation type="submission" date="2019-09" db="EMBL/GenBank/DDBJ databases">
        <title>Bacillus ochoae sp. nov., Paenibacillus whitsoniae sp. nov., Paenibacillus spiritus sp. nov. Isolated from the Mars Exploration Rover during spacecraft assembly.</title>
        <authorList>
            <person name="Seuylemezian A."/>
            <person name="Vaishampayan P."/>
        </authorList>
    </citation>
    <scope>NUCLEOTIDE SEQUENCE [LARGE SCALE GENOMIC DNA]</scope>
    <source>
        <strain evidence="1 2">MER_111</strain>
    </source>
</reference>
<dbReference type="AlphaFoldDB" id="A0A5J5G9J7"/>
<sequence>MHIQKEIREAMQRRQPVTVHLVSGETYRGICDYNDGTERLTVLTGTDTLVLPAWTIKRLLP</sequence>
<evidence type="ECO:0000313" key="2">
    <source>
        <dbReference type="Proteomes" id="UP000367750"/>
    </source>
</evidence>
<dbReference type="EMBL" id="VYKK01000015">
    <property type="protein sequence ID" value="KAA9004133.1"/>
    <property type="molecule type" value="Genomic_DNA"/>
</dbReference>
<name>A0A5J5G9J7_9BACL</name>
<dbReference type="OrthoDB" id="2679476at2"/>
<keyword evidence="2" id="KW-1185">Reference proteome</keyword>
<organism evidence="1 2">
    <name type="scientific">Paenibacillus spiritus</name>
    <dbReference type="NCBI Taxonomy" id="2496557"/>
    <lineage>
        <taxon>Bacteria</taxon>
        <taxon>Bacillati</taxon>
        <taxon>Bacillota</taxon>
        <taxon>Bacilli</taxon>
        <taxon>Bacillales</taxon>
        <taxon>Paenibacillaceae</taxon>
        <taxon>Paenibacillus</taxon>
    </lineage>
</organism>
<gene>
    <name evidence="1" type="ORF">F4V43_12090</name>
</gene>
<protein>
    <recommendedName>
        <fullName evidence="3">DUF2642 domain-containing protein</fullName>
    </recommendedName>
</protein>
<comment type="caution">
    <text evidence="1">The sequence shown here is derived from an EMBL/GenBank/DDBJ whole genome shotgun (WGS) entry which is preliminary data.</text>
</comment>
<dbReference type="RefSeq" id="WP_150458487.1">
    <property type="nucleotide sequence ID" value="NZ_VYKK01000015.1"/>
</dbReference>
<evidence type="ECO:0008006" key="3">
    <source>
        <dbReference type="Google" id="ProtNLM"/>
    </source>
</evidence>
<evidence type="ECO:0000313" key="1">
    <source>
        <dbReference type="EMBL" id="KAA9004133.1"/>
    </source>
</evidence>
<accession>A0A5J5G9J7</accession>
<proteinExistence type="predicted"/>
<dbReference type="Proteomes" id="UP000367750">
    <property type="component" value="Unassembled WGS sequence"/>
</dbReference>